<reference evidence="5 6" key="1">
    <citation type="submission" date="2020-08" db="EMBL/GenBank/DDBJ databases">
        <title>Genomic Encyclopedia of Type Strains, Phase IV (KMG-IV): sequencing the most valuable type-strain genomes for metagenomic binning, comparative biology and taxonomic classification.</title>
        <authorList>
            <person name="Goeker M."/>
        </authorList>
    </citation>
    <scope>NUCLEOTIDE SEQUENCE [LARGE SCALE GENOMIC DNA]</scope>
    <source>
        <strain evidence="5 6">DSM 22368</strain>
    </source>
</reference>
<dbReference type="InParanoid" id="A0A7X0MY28"/>
<name>A0A7X0MY28_9GAMM</name>
<dbReference type="SMART" id="SM00342">
    <property type="entry name" value="HTH_ARAC"/>
    <property type="match status" value="1"/>
</dbReference>
<dbReference type="InterPro" id="IPR018060">
    <property type="entry name" value="HTH_AraC"/>
</dbReference>
<dbReference type="Gene3D" id="1.10.10.60">
    <property type="entry name" value="Homeodomain-like"/>
    <property type="match status" value="1"/>
</dbReference>
<dbReference type="PANTHER" id="PTHR47894:SF1">
    <property type="entry name" value="HTH-TYPE TRANSCRIPTIONAL REGULATOR VQSM"/>
    <property type="match status" value="1"/>
</dbReference>
<gene>
    <name evidence="5" type="ORF">HNR48_002904</name>
</gene>
<dbReference type="InterPro" id="IPR032687">
    <property type="entry name" value="AraC-type_N"/>
</dbReference>
<dbReference type="RefSeq" id="WP_166845532.1">
    <property type="nucleotide sequence ID" value="NZ_JAAONY010000002.1"/>
</dbReference>
<proteinExistence type="predicted"/>
<dbReference type="InterPro" id="IPR009057">
    <property type="entry name" value="Homeodomain-like_sf"/>
</dbReference>
<keyword evidence="1" id="KW-0805">Transcription regulation</keyword>
<dbReference type="AlphaFoldDB" id="A0A7X0MY28"/>
<keyword evidence="6" id="KW-1185">Reference proteome</keyword>
<evidence type="ECO:0000313" key="5">
    <source>
        <dbReference type="EMBL" id="MBB6522619.1"/>
    </source>
</evidence>
<comment type="caution">
    <text evidence="5">The sequence shown here is derived from an EMBL/GenBank/DDBJ whole genome shotgun (WGS) entry which is preliminary data.</text>
</comment>
<dbReference type="FunCoup" id="A0A7X0MY28">
    <property type="interactions" value="43"/>
</dbReference>
<dbReference type="GO" id="GO:0005829">
    <property type="term" value="C:cytosol"/>
    <property type="evidence" value="ECO:0007669"/>
    <property type="project" value="TreeGrafter"/>
</dbReference>
<organism evidence="5 6">
    <name type="scientific">Pseudoteredinibacter isoporae</name>
    <dbReference type="NCBI Taxonomy" id="570281"/>
    <lineage>
        <taxon>Bacteria</taxon>
        <taxon>Pseudomonadati</taxon>
        <taxon>Pseudomonadota</taxon>
        <taxon>Gammaproteobacteria</taxon>
        <taxon>Cellvibrionales</taxon>
        <taxon>Cellvibrionaceae</taxon>
        <taxon>Pseudoteredinibacter</taxon>
    </lineage>
</organism>
<keyword evidence="2 5" id="KW-0238">DNA-binding</keyword>
<evidence type="ECO:0000256" key="2">
    <source>
        <dbReference type="ARBA" id="ARBA00023125"/>
    </source>
</evidence>
<evidence type="ECO:0000259" key="4">
    <source>
        <dbReference type="PROSITE" id="PS01124"/>
    </source>
</evidence>
<dbReference type="PRINTS" id="PR00032">
    <property type="entry name" value="HTHARAC"/>
</dbReference>
<dbReference type="EMBL" id="JACHHT010000002">
    <property type="protein sequence ID" value="MBB6522619.1"/>
    <property type="molecule type" value="Genomic_DNA"/>
</dbReference>
<dbReference type="SUPFAM" id="SSF46689">
    <property type="entry name" value="Homeodomain-like"/>
    <property type="match status" value="1"/>
</dbReference>
<sequence length="347" mass="39319">MSYTAAINPDNIKTMESYTSLSSWITALEAILRERGVSYSDVLADADIDAELLRNPYGRVDVRVIDRAWKIAIERVGDDNLGILSAHLCQPVHWHALGLAMLCSASVAEALGRVVQYQEILTNVVTQKIVHDDRHFCLYLKTKIPIELVGLEVVDFGFAGLLAVCRSIFPGEIKPSRVCLQRPEPTSTEAFEQFYGCTVQFGCEQHELEFPASVADRVLDYSDPQLAARQDDLAQDYIQRIVQNSFTLKTQDAIKELLPKGEPSQQSIAERLCLSPRQLQRQLQKEGSSFTALLRDVRMELAQQYLQQQYRPITEIALLLGFADHSNFTRAFKSWFDCTPTEFRERL</sequence>
<accession>A0A7X0MY28</accession>
<protein>
    <submittedName>
        <fullName evidence="5">AraC-like DNA-binding protein</fullName>
    </submittedName>
</protein>
<dbReference type="GO" id="GO:0003700">
    <property type="term" value="F:DNA-binding transcription factor activity"/>
    <property type="evidence" value="ECO:0007669"/>
    <property type="project" value="InterPro"/>
</dbReference>
<dbReference type="PROSITE" id="PS00041">
    <property type="entry name" value="HTH_ARAC_FAMILY_1"/>
    <property type="match status" value="1"/>
</dbReference>
<dbReference type="PANTHER" id="PTHR47894">
    <property type="entry name" value="HTH-TYPE TRANSCRIPTIONAL REGULATOR GADX"/>
    <property type="match status" value="1"/>
</dbReference>
<dbReference type="Pfam" id="PF12625">
    <property type="entry name" value="Arabinose_bd"/>
    <property type="match status" value="1"/>
</dbReference>
<dbReference type="GO" id="GO:0000976">
    <property type="term" value="F:transcription cis-regulatory region binding"/>
    <property type="evidence" value="ECO:0007669"/>
    <property type="project" value="TreeGrafter"/>
</dbReference>
<keyword evidence="3" id="KW-0804">Transcription</keyword>
<feature type="domain" description="HTH araC/xylS-type" evidence="4">
    <location>
        <begin position="248"/>
        <end position="346"/>
    </location>
</feature>
<dbReference type="PROSITE" id="PS01124">
    <property type="entry name" value="HTH_ARAC_FAMILY_2"/>
    <property type="match status" value="1"/>
</dbReference>
<dbReference type="InterPro" id="IPR020449">
    <property type="entry name" value="Tscrpt_reg_AraC-type_HTH"/>
</dbReference>
<dbReference type="Pfam" id="PF12833">
    <property type="entry name" value="HTH_18"/>
    <property type="match status" value="1"/>
</dbReference>
<evidence type="ECO:0000313" key="6">
    <source>
        <dbReference type="Proteomes" id="UP000528457"/>
    </source>
</evidence>
<dbReference type="Proteomes" id="UP000528457">
    <property type="component" value="Unassembled WGS sequence"/>
</dbReference>
<dbReference type="InterPro" id="IPR018062">
    <property type="entry name" value="HTH_AraC-typ_CS"/>
</dbReference>
<evidence type="ECO:0000256" key="3">
    <source>
        <dbReference type="ARBA" id="ARBA00023163"/>
    </source>
</evidence>
<evidence type="ECO:0000256" key="1">
    <source>
        <dbReference type="ARBA" id="ARBA00023015"/>
    </source>
</evidence>